<keyword evidence="2" id="KW-1185">Reference proteome</keyword>
<dbReference type="Proteomes" id="UP000054485">
    <property type="component" value="Unassembled WGS sequence"/>
</dbReference>
<accession>A0A0D0BMZ3</accession>
<organism evidence="1 2">
    <name type="scientific">Suillus luteus UH-Slu-Lm8-n1</name>
    <dbReference type="NCBI Taxonomy" id="930992"/>
    <lineage>
        <taxon>Eukaryota</taxon>
        <taxon>Fungi</taxon>
        <taxon>Dikarya</taxon>
        <taxon>Basidiomycota</taxon>
        <taxon>Agaricomycotina</taxon>
        <taxon>Agaricomycetes</taxon>
        <taxon>Agaricomycetidae</taxon>
        <taxon>Boletales</taxon>
        <taxon>Suillineae</taxon>
        <taxon>Suillaceae</taxon>
        <taxon>Suillus</taxon>
    </lineage>
</organism>
<gene>
    <name evidence="1" type="ORF">CY34DRAFT_802461</name>
</gene>
<sequence length="82" mass="8723">MPTVSPPSGHLHHCDRCYLDPSVNGTGSSSSSTALGWPMALASTQSPSKHIAVHSIPIEWKPIFTVGQDLGTYGSEILSFRS</sequence>
<dbReference type="AlphaFoldDB" id="A0A0D0BMZ3"/>
<evidence type="ECO:0000313" key="1">
    <source>
        <dbReference type="EMBL" id="KIK44593.1"/>
    </source>
</evidence>
<reference evidence="2" key="2">
    <citation type="submission" date="2015-01" db="EMBL/GenBank/DDBJ databases">
        <title>Evolutionary Origins and Diversification of the Mycorrhizal Mutualists.</title>
        <authorList>
            <consortium name="DOE Joint Genome Institute"/>
            <consortium name="Mycorrhizal Genomics Consortium"/>
            <person name="Kohler A."/>
            <person name="Kuo A."/>
            <person name="Nagy L.G."/>
            <person name="Floudas D."/>
            <person name="Copeland A."/>
            <person name="Barry K.W."/>
            <person name="Cichocki N."/>
            <person name="Veneault-Fourrey C."/>
            <person name="LaButti K."/>
            <person name="Lindquist E.A."/>
            <person name="Lipzen A."/>
            <person name="Lundell T."/>
            <person name="Morin E."/>
            <person name="Murat C."/>
            <person name="Riley R."/>
            <person name="Ohm R."/>
            <person name="Sun H."/>
            <person name="Tunlid A."/>
            <person name="Henrissat B."/>
            <person name="Grigoriev I.V."/>
            <person name="Hibbett D.S."/>
            <person name="Martin F."/>
        </authorList>
    </citation>
    <scope>NUCLEOTIDE SEQUENCE [LARGE SCALE GENOMIC DNA]</scope>
    <source>
        <strain evidence="2">UH-Slu-Lm8-n1</strain>
    </source>
</reference>
<reference evidence="1 2" key="1">
    <citation type="submission" date="2014-04" db="EMBL/GenBank/DDBJ databases">
        <authorList>
            <consortium name="DOE Joint Genome Institute"/>
            <person name="Kuo A."/>
            <person name="Ruytinx J."/>
            <person name="Rineau F."/>
            <person name="Colpaert J."/>
            <person name="Kohler A."/>
            <person name="Nagy L.G."/>
            <person name="Floudas D."/>
            <person name="Copeland A."/>
            <person name="Barry K.W."/>
            <person name="Cichocki N."/>
            <person name="Veneault-Fourrey C."/>
            <person name="LaButti K."/>
            <person name="Lindquist E.A."/>
            <person name="Lipzen A."/>
            <person name="Lundell T."/>
            <person name="Morin E."/>
            <person name="Murat C."/>
            <person name="Sun H."/>
            <person name="Tunlid A."/>
            <person name="Henrissat B."/>
            <person name="Grigoriev I.V."/>
            <person name="Hibbett D.S."/>
            <person name="Martin F."/>
            <person name="Nordberg H.P."/>
            <person name="Cantor M.N."/>
            <person name="Hua S.X."/>
        </authorList>
    </citation>
    <scope>NUCLEOTIDE SEQUENCE [LARGE SCALE GENOMIC DNA]</scope>
    <source>
        <strain evidence="1 2">UH-Slu-Lm8-n1</strain>
    </source>
</reference>
<dbReference type="InParanoid" id="A0A0D0BMZ3"/>
<dbReference type="HOGENOM" id="CLU_2559848_0_0_1"/>
<name>A0A0D0BMZ3_9AGAM</name>
<proteinExistence type="predicted"/>
<evidence type="ECO:0000313" key="2">
    <source>
        <dbReference type="Proteomes" id="UP000054485"/>
    </source>
</evidence>
<dbReference type="EMBL" id="KN835187">
    <property type="protein sequence ID" value="KIK44593.1"/>
    <property type="molecule type" value="Genomic_DNA"/>
</dbReference>
<protein>
    <submittedName>
        <fullName evidence="1">Uncharacterized protein</fullName>
    </submittedName>
</protein>